<name>W4M815_9BACT</name>
<accession>W4M815</accession>
<dbReference type="Gene3D" id="3.30.530.20">
    <property type="match status" value="1"/>
</dbReference>
<dbReference type="InterPro" id="IPR023393">
    <property type="entry name" value="START-like_dom_sf"/>
</dbReference>
<protein>
    <submittedName>
        <fullName evidence="1">Uncharacterized protein</fullName>
    </submittedName>
</protein>
<gene>
    <name evidence="1" type="ORF">ETSY2_19225</name>
</gene>
<sequence length="62" mass="7022">TRPWTYRMEPSGSGTRVTEIWDVEKLPQTLQDRTQEQLDERSRMVEAALATTLAAIKTTAEG</sequence>
<dbReference type="AlphaFoldDB" id="W4M815"/>
<proteinExistence type="predicted"/>
<evidence type="ECO:0000313" key="1">
    <source>
        <dbReference type="EMBL" id="ETX06076.1"/>
    </source>
</evidence>
<comment type="caution">
    <text evidence="1">The sequence shown here is derived from an EMBL/GenBank/DDBJ whole genome shotgun (WGS) entry which is preliminary data.</text>
</comment>
<organism evidence="1 2">
    <name type="scientific">Candidatus Entotheonella gemina</name>
    <dbReference type="NCBI Taxonomy" id="1429439"/>
    <lineage>
        <taxon>Bacteria</taxon>
        <taxon>Pseudomonadati</taxon>
        <taxon>Nitrospinota/Tectimicrobiota group</taxon>
        <taxon>Candidatus Tectimicrobiota</taxon>
        <taxon>Candidatus Entotheonellia</taxon>
        <taxon>Candidatus Entotheonellales</taxon>
        <taxon>Candidatus Entotheonellaceae</taxon>
        <taxon>Candidatus Entotheonella</taxon>
    </lineage>
</organism>
<reference evidence="1 2" key="1">
    <citation type="journal article" date="2014" name="Nature">
        <title>An environmental bacterial taxon with a large and distinct metabolic repertoire.</title>
        <authorList>
            <person name="Wilson M.C."/>
            <person name="Mori T."/>
            <person name="Ruckert C."/>
            <person name="Uria A.R."/>
            <person name="Helf M.J."/>
            <person name="Takada K."/>
            <person name="Gernert C."/>
            <person name="Steffens U.A."/>
            <person name="Heycke N."/>
            <person name="Schmitt S."/>
            <person name="Rinke C."/>
            <person name="Helfrich E.J."/>
            <person name="Brachmann A.O."/>
            <person name="Gurgui C."/>
            <person name="Wakimoto T."/>
            <person name="Kracht M."/>
            <person name="Crusemann M."/>
            <person name="Hentschel U."/>
            <person name="Abe I."/>
            <person name="Matsunaga S."/>
            <person name="Kalinowski J."/>
            <person name="Takeyama H."/>
            <person name="Piel J."/>
        </authorList>
    </citation>
    <scope>NUCLEOTIDE SEQUENCE [LARGE SCALE GENOMIC DNA]</scope>
    <source>
        <strain evidence="2">TSY2</strain>
    </source>
</reference>
<dbReference type="Proteomes" id="UP000019140">
    <property type="component" value="Unassembled WGS sequence"/>
</dbReference>
<dbReference type="EMBL" id="AZHX01000788">
    <property type="protein sequence ID" value="ETX06076.1"/>
    <property type="molecule type" value="Genomic_DNA"/>
</dbReference>
<evidence type="ECO:0000313" key="2">
    <source>
        <dbReference type="Proteomes" id="UP000019140"/>
    </source>
</evidence>
<dbReference type="HOGENOM" id="CLU_2890882_0_0_7"/>
<keyword evidence="2" id="KW-1185">Reference proteome</keyword>
<feature type="non-terminal residue" evidence="1">
    <location>
        <position position="1"/>
    </location>
</feature>